<feature type="transmembrane region" description="Helical" evidence="1">
    <location>
        <begin position="21"/>
        <end position="42"/>
    </location>
</feature>
<evidence type="ECO:0000313" key="3">
    <source>
        <dbReference type="Proteomes" id="UP000672039"/>
    </source>
</evidence>
<dbReference type="Proteomes" id="UP000672039">
    <property type="component" value="Chromosome"/>
</dbReference>
<organism evidence="2 3">
    <name type="scientific">Thiothrix litoralis</name>
    <dbReference type="NCBI Taxonomy" id="2891210"/>
    <lineage>
        <taxon>Bacteria</taxon>
        <taxon>Pseudomonadati</taxon>
        <taxon>Pseudomonadota</taxon>
        <taxon>Gammaproteobacteria</taxon>
        <taxon>Thiotrichales</taxon>
        <taxon>Thiotrichaceae</taxon>
        <taxon>Thiothrix</taxon>
    </lineage>
</organism>
<proteinExistence type="predicted"/>
<name>A0ABX7WV42_9GAMM</name>
<evidence type="ECO:0000313" key="2">
    <source>
        <dbReference type="EMBL" id="QTR47495.1"/>
    </source>
</evidence>
<dbReference type="EMBL" id="CP072801">
    <property type="protein sequence ID" value="QTR47495.1"/>
    <property type="molecule type" value="Genomic_DNA"/>
</dbReference>
<keyword evidence="3" id="KW-1185">Reference proteome</keyword>
<sequence>MRQQPLYQPLPRKRARQANHQGRVIKIGITILLAVLIIPPVWMTNTIQYLGYVIGSFK</sequence>
<protein>
    <submittedName>
        <fullName evidence="2">Uncharacterized protein</fullName>
    </submittedName>
</protein>
<keyword evidence="1" id="KW-1133">Transmembrane helix</keyword>
<evidence type="ECO:0000256" key="1">
    <source>
        <dbReference type="SAM" id="Phobius"/>
    </source>
</evidence>
<keyword evidence="1" id="KW-0472">Membrane</keyword>
<dbReference type="RefSeq" id="WP_210223762.1">
    <property type="nucleotide sequence ID" value="NZ_CP072801.1"/>
</dbReference>
<reference evidence="2 3" key="1">
    <citation type="submission" date="2021-04" db="EMBL/GenBank/DDBJ databases">
        <title>Genomics, taxonomy and metabolism of representatives of sulfur bacteria of the genus Thiothrix: Thiothrix fructosivorans QT, Thiothrix unzii A1T and three new species, Thiothrix subterranea sp. nov., Thiothrix litoralis sp. nov. and 'Candidatus Thiothrix anitrata' sp. nov.</title>
        <authorList>
            <person name="Ravin N.V."/>
            <person name="Smolyakov D."/>
            <person name="Rudenko T.S."/>
            <person name="Mardanov A.V."/>
            <person name="Beletsky A.V."/>
            <person name="Markov N.D."/>
            <person name="Fomenkov A.I."/>
            <person name="Roberts R.J."/>
            <person name="Karnachuk O.V."/>
            <person name="Novikov A."/>
            <person name="Grabovich M.Y."/>
        </authorList>
    </citation>
    <scope>NUCLEOTIDE SEQUENCE [LARGE SCALE GENOMIC DNA]</scope>
    <source>
        <strain evidence="2 3">AS</strain>
    </source>
</reference>
<keyword evidence="1" id="KW-0812">Transmembrane</keyword>
<accession>A0ABX7WV42</accession>
<gene>
    <name evidence="2" type="ORF">J9253_06050</name>
</gene>